<dbReference type="SUPFAM" id="SSF51735">
    <property type="entry name" value="NAD(P)-binding Rossmann-fold domains"/>
    <property type="match status" value="1"/>
</dbReference>
<name>A0ABW3I1J5_9FLAO</name>
<dbReference type="SUPFAM" id="SSF55347">
    <property type="entry name" value="Glyceraldehyde-3-phosphate dehydrogenase-like, C-terminal domain"/>
    <property type="match status" value="1"/>
</dbReference>
<keyword evidence="1" id="KW-0560">Oxidoreductase</keyword>
<dbReference type="Pfam" id="PF03435">
    <property type="entry name" value="Sacchrp_dh_NADP"/>
    <property type="match status" value="1"/>
</dbReference>
<feature type="domain" description="Saccharopine dehydrogenase NADP binding" evidence="2">
    <location>
        <begin position="4"/>
        <end position="122"/>
    </location>
</feature>
<dbReference type="RefSeq" id="WP_377714620.1">
    <property type="nucleotide sequence ID" value="NZ_JBHTJM010000006.1"/>
</dbReference>
<reference evidence="5" key="1">
    <citation type="journal article" date="2019" name="Int. J. Syst. Evol. Microbiol.">
        <title>The Global Catalogue of Microorganisms (GCM) 10K type strain sequencing project: providing services to taxonomists for standard genome sequencing and annotation.</title>
        <authorList>
            <consortium name="The Broad Institute Genomics Platform"/>
            <consortium name="The Broad Institute Genome Sequencing Center for Infectious Disease"/>
            <person name="Wu L."/>
            <person name="Ma J."/>
        </authorList>
    </citation>
    <scope>NUCLEOTIDE SEQUENCE [LARGE SCALE GENOMIC DNA]</scope>
    <source>
        <strain evidence="5">CCUG 62114</strain>
    </source>
</reference>
<proteinExistence type="predicted"/>
<organism evidence="4 5">
    <name type="scientific">Pseudofulvibacter geojedonensis</name>
    <dbReference type="NCBI Taxonomy" id="1123758"/>
    <lineage>
        <taxon>Bacteria</taxon>
        <taxon>Pseudomonadati</taxon>
        <taxon>Bacteroidota</taxon>
        <taxon>Flavobacteriia</taxon>
        <taxon>Flavobacteriales</taxon>
        <taxon>Flavobacteriaceae</taxon>
        <taxon>Pseudofulvibacter</taxon>
    </lineage>
</organism>
<feature type="domain" description="Saccharopine dehydrogenase-like C-terminal" evidence="3">
    <location>
        <begin position="126"/>
        <end position="437"/>
    </location>
</feature>
<dbReference type="InterPro" id="IPR032095">
    <property type="entry name" value="Sacchrp_dh-like_C"/>
</dbReference>
<evidence type="ECO:0000259" key="3">
    <source>
        <dbReference type="Pfam" id="PF16653"/>
    </source>
</evidence>
<dbReference type="Gene3D" id="3.30.360.10">
    <property type="entry name" value="Dihydrodipicolinate Reductase, domain 2"/>
    <property type="match status" value="1"/>
</dbReference>
<dbReference type="PANTHER" id="PTHR11133">
    <property type="entry name" value="SACCHAROPINE DEHYDROGENASE"/>
    <property type="match status" value="1"/>
</dbReference>
<evidence type="ECO:0000313" key="5">
    <source>
        <dbReference type="Proteomes" id="UP001596997"/>
    </source>
</evidence>
<dbReference type="Pfam" id="PF16653">
    <property type="entry name" value="Sacchrp_dh_C"/>
    <property type="match status" value="1"/>
</dbReference>
<dbReference type="Proteomes" id="UP001596997">
    <property type="component" value="Unassembled WGS sequence"/>
</dbReference>
<dbReference type="InterPro" id="IPR036291">
    <property type="entry name" value="NAD(P)-bd_dom_sf"/>
</dbReference>
<comment type="caution">
    <text evidence="4">The sequence shown here is derived from an EMBL/GenBank/DDBJ whole genome shotgun (WGS) entry which is preliminary data.</text>
</comment>
<dbReference type="InterPro" id="IPR051168">
    <property type="entry name" value="AASS"/>
</dbReference>
<dbReference type="EMBL" id="JBHTJM010000006">
    <property type="protein sequence ID" value="MFD0963675.1"/>
    <property type="molecule type" value="Genomic_DNA"/>
</dbReference>
<gene>
    <name evidence="4" type="ORF">ACFQ1O_06635</name>
</gene>
<accession>A0ABW3I1J5</accession>
<dbReference type="PANTHER" id="PTHR11133:SF22">
    <property type="entry name" value="ALPHA-AMINOADIPIC SEMIALDEHYDE SYNTHASE, MITOCHONDRIAL"/>
    <property type="match status" value="1"/>
</dbReference>
<evidence type="ECO:0000313" key="4">
    <source>
        <dbReference type="EMBL" id="MFD0963675.1"/>
    </source>
</evidence>
<evidence type="ECO:0000256" key="1">
    <source>
        <dbReference type="ARBA" id="ARBA00023002"/>
    </source>
</evidence>
<dbReference type="InterPro" id="IPR005097">
    <property type="entry name" value="Sacchrp_dh_NADP-bd"/>
</dbReference>
<sequence>MRKILVIGAGRSASNLITYLIDKSEKENLHITIGDLSLENANEHIKGHKNATAIVLDIFNESDRKAAVKNADIVISMLPARFHVEVAKDCITYGKHMVTASYISSEMKALDAQAKEKGLVFMNEIGLDPGIDHMSAMQVIDRIHDEGGKMLLFESFCGGLVAPESDNNLWNYKFTWNPRNVVLAGQGGAATFIQEGQYKYIPYHKLFRRTEFLAVEGYGKFEAYANRDSLSYRSVYGLKDIPTLYRGTIRRVGYSRAWNYFVMLGLTDDSYQLEGSENMSYRDFINSFLPYSPTDSVELKFRHYLKIDQDDVIWDKFLELDLFNANKKVGLKDASPAQILQKILMDSWTLQPEDKDMIVMYHKFGYELNGKKKQIDSKMVILGDDQTFTAMSKTVGLPVAMATLQILNGKITTPGVQLPIKKEVYNPILKELEDYGVIFKETEVQYLGYNPDKL</sequence>
<dbReference type="Gene3D" id="3.40.50.720">
    <property type="entry name" value="NAD(P)-binding Rossmann-like Domain"/>
    <property type="match status" value="1"/>
</dbReference>
<evidence type="ECO:0000259" key="2">
    <source>
        <dbReference type="Pfam" id="PF03435"/>
    </source>
</evidence>
<protein>
    <submittedName>
        <fullName evidence="4">Saccharopine dehydrogenase family protein</fullName>
    </submittedName>
</protein>
<keyword evidence="5" id="KW-1185">Reference proteome</keyword>
<dbReference type="Gene3D" id="1.10.1870.10">
    <property type="entry name" value="Domain 3, Saccharopine reductase"/>
    <property type="match status" value="1"/>
</dbReference>